<feature type="compositionally biased region" description="Polar residues" evidence="1">
    <location>
        <begin position="27"/>
        <end position="44"/>
    </location>
</feature>
<feature type="transmembrane region" description="Helical" evidence="2">
    <location>
        <begin position="234"/>
        <end position="257"/>
    </location>
</feature>
<keyword evidence="2" id="KW-0472">Membrane</keyword>
<evidence type="ECO:0000256" key="2">
    <source>
        <dbReference type="SAM" id="Phobius"/>
    </source>
</evidence>
<reference evidence="3" key="1">
    <citation type="journal article" date="2014" name="Front. Microbiol.">
        <title>High frequency of phylogenetically diverse reductive dehalogenase-homologous genes in deep subseafloor sedimentary metagenomes.</title>
        <authorList>
            <person name="Kawai M."/>
            <person name="Futagami T."/>
            <person name="Toyoda A."/>
            <person name="Takaki Y."/>
            <person name="Nishi S."/>
            <person name="Hori S."/>
            <person name="Arai W."/>
            <person name="Tsubouchi T."/>
            <person name="Morono Y."/>
            <person name="Uchiyama I."/>
            <person name="Ito T."/>
            <person name="Fujiyama A."/>
            <person name="Inagaki F."/>
            <person name="Takami H."/>
        </authorList>
    </citation>
    <scope>NUCLEOTIDE SEQUENCE</scope>
    <source>
        <strain evidence="3">Expedition CK06-06</strain>
    </source>
</reference>
<protein>
    <submittedName>
        <fullName evidence="3">Uncharacterized protein</fullName>
    </submittedName>
</protein>
<feature type="non-terminal residue" evidence="3">
    <location>
        <position position="261"/>
    </location>
</feature>
<dbReference type="InterPro" id="IPR011014">
    <property type="entry name" value="MscS_channel_TM-2"/>
</dbReference>
<organism evidence="3">
    <name type="scientific">marine sediment metagenome</name>
    <dbReference type="NCBI Taxonomy" id="412755"/>
    <lineage>
        <taxon>unclassified sequences</taxon>
        <taxon>metagenomes</taxon>
        <taxon>ecological metagenomes</taxon>
    </lineage>
</organism>
<dbReference type="AlphaFoldDB" id="X0VI18"/>
<sequence length="261" mass="28382">MLFVCALLLCGVMTALLPRSSVAQDQATDSAAQEGSSTPGNDASASAEGKADESLPAKVFQPDIDIEELDFRLVPLTKDELKQLAEKWLRIVKSKTEEVMETQLTLAKTADGADVTVRESLTELHTERNQLFNKYSAVLNAWEKKGGDVAAIADYRAYRSSIIVEETRKADFKTLVARAVAWLTSKDGGIQLAKGFGIIVASFLGLLIVAGLVRRFVRRWIGHVPNISNLLQAFIIGVVYWIVLAFGLMAVLSALGVDTTP</sequence>
<comment type="caution">
    <text evidence="3">The sequence shown here is derived from an EMBL/GenBank/DDBJ whole genome shotgun (WGS) entry which is preliminary data.</text>
</comment>
<dbReference type="EMBL" id="BARS01030101">
    <property type="protein sequence ID" value="GAG17924.1"/>
    <property type="molecule type" value="Genomic_DNA"/>
</dbReference>
<accession>X0VI18</accession>
<evidence type="ECO:0000256" key="1">
    <source>
        <dbReference type="SAM" id="MobiDB-lite"/>
    </source>
</evidence>
<dbReference type="SUPFAM" id="SSF82861">
    <property type="entry name" value="Mechanosensitive channel protein MscS (YggB), transmembrane region"/>
    <property type="match status" value="1"/>
</dbReference>
<keyword evidence="2" id="KW-1133">Transmembrane helix</keyword>
<feature type="region of interest" description="Disordered" evidence="1">
    <location>
        <begin position="27"/>
        <end position="54"/>
    </location>
</feature>
<dbReference type="Gene3D" id="1.10.287.1260">
    <property type="match status" value="1"/>
</dbReference>
<keyword evidence="2" id="KW-0812">Transmembrane</keyword>
<evidence type="ECO:0000313" key="3">
    <source>
        <dbReference type="EMBL" id="GAG17924.1"/>
    </source>
</evidence>
<name>X0VI18_9ZZZZ</name>
<proteinExistence type="predicted"/>
<gene>
    <name evidence="3" type="ORF">S01H1_46980</name>
</gene>
<feature type="transmembrane region" description="Helical" evidence="2">
    <location>
        <begin position="195"/>
        <end position="213"/>
    </location>
</feature>
<dbReference type="GO" id="GO:0016020">
    <property type="term" value="C:membrane"/>
    <property type="evidence" value="ECO:0007669"/>
    <property type="project" value="InterPro"/>
</dbReference>